<dbReference type="Pfam" id="PF01047">
    <property type="entry name" value="MarR"/>
    <property type="match status" value="1"/>
</dbReference>
<evidence type="ECO:0000313" key="4">
    <source>
        <dbReference type="Proteomes" id="UP001474181"/>
    </source>
</evidence>
<dbReference type="PROSITE" id="PS50995">
    <property type="entry name" value="HTH_MARR_2"/>
    <property type="match status" value="1"/>
</dbReference>
<proteinExistence type="predicted"/>
<keyword evidence="4" id="KW-1185">Reference proteome</keyword>
<dbReference type="PANTHER" id="PTHR33164">
    <property type="entry name" value="TRANSCRIPTIONAL REGULATOR, MARR FAMILY"/>
    <property type="match status" value="1"/>
</dbReference>
<organism evidence="3 4">
    <name type="scientific">Streptomyces hyaluromycini</name>
    <dbReference type="NCBI Taxonomy" id="1377993"/>
    <lineage>
        <taxon>Bacteria</taxon>
        <taxon>Bacillati</taxon>
        <taxon>Actinomycetota</taxon>
        <taxon>Actinomycetes</taxon>
        <taxon>Kitasatosporales</taxon>
        <taxon>Streptomycetaceae</taxon>
        <taxon>Streptomyces</taxon>
    </lineage>
</organism>
<dbReference type="RefSeq" id="WP_350786160.1">
    <property type="nucleotide sequence ID" value="NZ_JBEPEK010000311.1"/>
</dbReference>
<name>A0ABV1X5B4_9ACTN</name>
<protein>
    <submittedName>
        <fullName evidence="3">MarR family transcriptional regulator</fullName>
    </submittedName>
</protein>
<dbReference type="InterPro" id="IPR039422">
    <property type="entry name" value="MarR/SlyA-like"/>
</dbReference>
<evidence type="ECO:0000259" key="2">
    <source>
        <dbReference type="PROSITE" id="PS50995"/>
    </source>
</evidence>
<sequence>MSSEREPGPSGPDLGRVVQSYQAAVDDFDRELARLLGVNETDLRCLEILLDVEETTPRALSAKLGLSTGSVTAMLDRLEKLGYLARSPHPTDRRKTVVRATPDFTKRVYDLMGPFLADTAERLLPHYTPEQLALVADYLTRTRDIQQEHTERLRQLPAARAPRSGGRQSPGSRNRAGPQ</sequence>
<dbReference type="InterPro" id="IPR036388">
    <property type="entry name" value="WH-like_DNA-bd_sf"/>
</dbReference>
<feature type="region of interest" description="Disordered" evidence="1">
    <location>
        <begin position="151"/>
        <end position="179"/>
    </location>
</feature>
<dbReference type="EMBL" id="JBEPEK010000311">
    <property type="protein sequence ID" value="MER7184218.1"/>
    <property type="molecule type" value="Genomic_DNA"/>
</dbReference>
<dbReference type="InterPro" id="IPR036390">
    <property type="entry name" value="WH_DNA-bd_sf"/>
</dbReference>
<dbReference type="SUPFAM" id="SSF46785">
    <property type="entry name" value="Winged helix' DNA-binding domain"/>
    <property type="match status" value="1"/>
</dbReference>
<comment type="caution">
    <text evidence="3">The sequence shown here is derived from an EMBL/GenBank/DDBJ whole genome shotgun (WGS) entry which is preliminary data.</text>
</comment>
<accession>A0ABV1X5B4</accession>
<dbReference type="PANTHER" id="PTHR33164:SF106">
    <property type="entry name" value="TRANSCRIPTIONAL REGULATORY PROTEIN"/>
    <property type="match status" value="1"/>
</dbReference>
<dbReference type="InterPro" id="IPR000835">
    <property type="entry name" value="HTH_MarR-typ"/>
</dbReference>
<evidence type="ECO:0000256" key="1">
    <source>
        <dbReference type="SAM" id="MobiDB-lite"/>
    </source>
</evidence>
<dbReference type="SMART" id="SM00347">
    <property type="entry name" value="HTH_MARR"/>
    <property type="match status" value="1"/>
</dbReference>
<dbReference type="Proteomes" id="UP001474181">
    <property type="component" value="Unassembled WGS sequence"/>
</dbReference>
<dbReference type="Gene3D" id="1.10.10.10">
    <property type="entry name" value="Winged helix-like DNA-binding domain superfamily/Winged helix DNA-binding domain"/>
    <property type="match status" value="1"/>
</dbReference>
<evidence type="ECO:0000313" key="3">
    <source>
        <dbReference type="EMBL" id="MER7184218.1"/>
    </source>
</evidence>
<reference evidence="3 4" key="1">
    <citation type="submission" date="2024-06" db="EMBL/GenBank/DDBJ databases">
        <title>The Natural Products Discovery Center: Release of the First 8490 Sequenced Strains for Exploring Actinobacteria Biosynthetic Diversity.</title>
        <authorList>
            <person name="Kalkreuter E."/>
            <person name="Kautsar S.A."/>
            <person name="Yang D."/>
            <person name="Bader C.D."/>
            <person name="Teijaro C.N."/>
            <person name="Fluegel L."/>
            <person name="Davis C.M."/>
            <person name="Simpson J.R."/>
            <person name="Lauterbach L."/>
            <person name="Steele A.D."/>
            <person name="Gui C."/>
            <person name="Meng S."/>
            <person name="Li G."/>
            <person name="Viehrig K."/>
            <person name="Ye F."/>
            <person name="Su P."/>
            <person name="Kiefer A.F."/>
            <person name="Nichols A."/>
            <person name="Cepeda A.J."/>
            <person name="Yan W."/>
            <person name="Fan B."/>
            <person name="Jiang Y."/>
            <person name="Adhikari A."/>
            <person name="Zheng C.-J."/>
            <person name="Schuster L."/>
            <person name="Cowan T.M."/>
            <person name="Smanski M.J."/>
            <person name="Chevrette M.G."/>
            <person name="De Carvalho L.P.S."/>
            <person name="Shen B."/>
        </authorList>
    </citation>
    <scope>NUCLEOTIDE SEQUENCE [LARGE SCALE GENOMIC DNA]</scope>
    <source>
        <strain evidence="3 4">NPDC000234</strain>
    </source>
</reference>
<feature type="domain" description="HTH marR-type" evidence="2">
    <location>
        <begin position="11"/>
        <end position="144"/>
    </location>
</feature>
<gene>
    <name evidence="3" type="ORF">ABT404_32915</name>
</gene>